<dbReference type="RefSeq" id="WP_130233076.1">
    <property type="nucleotide sequence ID" value="NZ_BMEF01000034.1"/>
</dbReference>
<dbReference type="PANTHER" id="PTHR11122:SF13">
    <property type="entry name" value="GLUCOSE-6-PHOSPHATE 1-EPIMERASE"/>
    <property type="match status" value="1"/>
</dbReference>
<name>A0A5C2H727_9BACT</name>
<protein>
    <submittedName>
        <fullName evidence="1">Aldose 1-epimerase</fullName>
        <ecNumber evidence="1">5.1.3.3</ecNumber>
    </submittedName>
</protein>
<dbReference type="OrthoDB" id="9795355at2"/>
<sequence length="283" mass="33570">MNYIIKNDYIQATINSYGAQLNSLKKIDESLDYIWCADEKYWNRSSPILFPIVGKLKDNEYIYNNKTYKMNQHGFARDKEFEIAKLSDLEIKFRLSYDESTLKIYPFKFELYLSYKLEDNRLIISYEVINKDDDLMYFSIGAHPAFNWPLEDERKDECYLELDKKIASRFFLEDGLLSNFSEMNSEKIYLSDELFSKDALVFKNEFKEVVYKNTQNDRFVKINFKDFPYLGIWSKPTGAPFLCIEPWHGVADNINHNKDIKLKEGVITLKAQEVFRSTYSIEI</sequence>
<dbReference type="InterPro" id="IPR008183">
    <property type="entry name" value="Aldose_1/G6P_1-epimerase"/>
</dbReference>
<dbReference type="PANTHER" id="PTHR11122">
    <property type="entry name" value="APOSPORY-ASSOCIATED PROTEIN C-RELATED"/>
    <property type="match status" value="1"/>
</dbReference>
<keyword evidence="1" id="KW-0413">Isomerase</keyword>
<dbReference type="EC" id="5.1.3.3" evidence="1"/>
<dbReference type="Proteomes" id="UP000322726">
    <property type="component" value="Chromosome"/>
</dbReference>
<evidence type="ECO:0000313" key="2">
    <source>
        <dbReference type="Proteomes" id="UP000322726"/>
    </source>
</evidence>
<dbReference type="GO" id="GO:0030246">
    <property type="term" value="F:carbohydrate binding"/>
    <property type="evidence" value="ECO:0007669"/>
    <property type="project" value="InterPro"/>
</dbReference>
<dbReference type="InterPro" id="IPR037481">
    <property type="entry name" value="LacX"/>
</dbReference>
<proteinExistence type="predicted"/>
<dbReference type="EMBL" id="CP035928">
    <property type="protein sequence ID" value="QEP34119.1"/>
    <property type="molecule type" value="Genomic_DNA"/>
</dbReference>
<reference evidence="2" key="2">
    <citation type="submission" date="2019-09" db="EMBL/GenBank/DDBJ databases">
        <title>Complete genome sequencing of four Arcobacter species reveals a diverse suite of mobile elements.</title>
        <authorList>
            <person name="On S.L.W."/>
            <person name="Miller W.G."/>
            <person name="Biggs P."/>
            <person name="Cornelius A."/>
            <person name="Vandamme P."/>
        </authorList>
    </citation>
    <scope>NUCLEOTIDE SEQUENCE [LARGE SCALE GENOMIC DNA]</scope>
    <source>
        <strain evidence="2">LMG 26638</strain>
    </source>
</reference>
<dbReference type="CDD" id="cd09024">
    <property type="entry name" value="Aldose_epim_lacX"/>
    <property type="match status" value="1"/>
</dbReference>
<dbReference type="Pfam" id="PF01263">
    <property type="entry name" value="Aldose_epim"/>
    <property type="match status" value="1"/>
</dbReference>
<dbReference type="GO" id="GO:0005975">
    <property type="term" value="P:carbohydrate metabolic process"/>
    <property type="evidence" value="ECO:0007669"/>
    <property type="project" value="InterPro"/>
</dbReference>
<reference evidence="1 2" key="3">
    <citation type="submission" date="2019-09" db="EMBL/GenBank/DDBJ databases">
        <title>Taxonomic note: a critical rebuttal of the proposed division of the genus Arcobacter into six genera, emended descriptions of Arcobacter anaerophilus and the genus Arcobacter, and an assessment of genus-level boundaries for Epsilonproteobacteria using in silico genomic comparator tools.</title>
        <authorList>
            <person name="On S.L.W."/>
            <person name="Miller W.G."/>
            <person name="Biggs P."/>
            <person name="Cornelius A."/>
            <person name="Vandamme P."/>
        </authorList>
    </citation>
    <scope>NUCLEOTIDE SEQUENCE [LARGE SCALE GENOMIC DNA]</scope>
    <source>
        <strain evidence="1 2">LMG 26638</strain>
    </source>
</reference>
<dbReference type="KEGG" id="apai:APAC_0992"/>
<evidence type="ECO:0000313" key="1">
    <source>
        <dbReference type="EMBL" id="QEP34119.1"/>
    </source>
</evidence>
<accession>A0A5C2H727</accession>
<gene>
    <name evidence="1" type="ORF">APAC_0992</name>
</gene>
<dbReference type="InterPro" id="IPR011013">
    <property type="entry name" value="Gal_mutarotase_sf_dom"/>
</dbReference>
<dbReference type="GO" id="GO:0004034">
    <property type="term" value="F:aldose 1-epimerase activity"/>
    <property type="evidence" value="ECO:0007669"/>
    <property type="project" value="UniProtKB-EC"/>
</dbReference>
<reference evidence="1 2" key="1">
    <citation type="submission" date="2019-09" db="EMBL/GenBank/DDBJ databases">
        <title>Complete genome sequencing of four Arcobacter species reveals a diverse suite of mobile elements.</title>
        <authorList>
            <person name="Miller W.G."/>
            <person name="Yee E."/>
            <person name="Bono J.L."/>
        </authorList>
    </citation>
    <scope>NUCLEOTIDE SEQUENCE [LARGE SCALE GENOMIC DNA]</scope>
    <source>
        <strain evidence="1 2">LMG 26638</strain>
    </source>
</reference>
<dbReference type="InterPro" id="IPR014718">
    <property type="entry name" value="GH-type_carb-bd"/>
</dbReference>
<dbReference type="AlphaFoldDB" id="A0A5C2H727"/>
<keyword evidence="2" id="KW-1185">Reference proteome</keyword>
<dbReference type="SUPFAM" id="SSF74650">
    <property type="entry name" value="Galactose mutarotase-like"/>
    <property type="match status" value="1"/>
</dbReference>
<dbReference type="Gene3D" id="2.70.98.10">
    <property type="match status" value="1"/>
</dbReference>
<organism evidence="1 2">
    <name type="scientific">Malaciobacter pacificus</name>
    <dbReference type="NCBI Taxonomy" id="1080223"/>
    <lineage>
        <taxon>Bacteria</taxon>
        <taxon>Pseudomonadati</taxon>
        <taxon>Campylobacterota</taxon>
        <taxon>Epsilonproteobacteria</taxon>
        <taxon>Campylobacterales</taxon>
        <taxon>Arcobacteraceae</taxon>
        <taxon>Malaciobacter</taxon>
    </lineage>
</organism>